<dbReference type="PROSITE" id="PS00534">
    <property type="entry name" value="FERROCHELATASE"/>
    <property type="match status" value="1"/>
</dbReference>
<dbReference type="SUPFAM" id="SSF53800">
    <property type="entry name" value="Chelatase"/>
    <property type="match status" value="1"/>
</dbReference>
<dbReference type="CDD" id="cd00419">
    <property type="entry name" value="Ferrochelatase_C"/>
    <property type="match status" value="1"/>
</dbReference>
<comment type="subcellular location">
    <subcellularLocation>
        <location evidence="6 7">Cytoplasm</location>
    </subcellularLocation>
</comment>
<evidence type="ECO:0000256" key="2">
    <source>
        <dbReference type="ARBA" id="ARBA00023133"/>
    </source>
</evidence>
<proteinExistence type="inferred from homology"/>
<dbReference type="GO" id="GO:0006783">
    <property type="term" value="P:heme biosynthetic process"/>
    <property type="evidence" value="ECO:0007669"/>
    <property type="project" value="UniProtKB-UniRule"/>
</dbReference>
<dbReference type="GO" id="GO:0005737">
    <property type="term" value="C:cytoplasm"/>
    <property type="evidence" value="ECO:0007669"/>
    <property type="project" value="UniProtKB-SubCell"/>
</dbReference>
<comment type="function">
    <text evidence="6 7">Catalyzes the ferrous insertion into protoporphyrin IX.</text>
</comment>
<evidence type="ECO:0000256" key="7">
    <source>
        <dbReference type="RuleBase" id="RU000607"/>
    </source>
</evidence>
<dbReference type="EMBL" id="VBAL01000203">
    <property type="protein sequence ID" value="TMI97609.1"/>
    <property type="molecule type" value="Genomic_DNA"/>
</dbReference>
<evidence type="ECO:0000256" key="5">
    <source>
        <dbReference type="ARBA" id="ARBA00024536"/>
    </source>
</evidence>
<keyword evidence="6 7" id="KW-0963">Cytoplasm</keyword>
<comment type="catalytic activity">
    <reaction evidence="6 7">
        <text>heme b + 2 H(+) = protoporphyrin IX + Fe(2+)</text>
        <dbReference type="Rhea" id="RHEA:22584"/>
        <dbReference type="ChEBI" id="CHEBI:15378"/>
        <dbReference type="ChEBI" id="CHEBI:29033"/>
        <dbReference type="ChEBI" id="CHEBI:57306"/>
        <dbReference type="ChEBI" id="CHEBI:60344"/>
        <dbReference type="EC" id="4.98.1.1"/>
    </reaction>
</comment>
<evidence type="ECO:0000313" key="8">
    <source>
        <dbReference type="EMBL" id="TMI97609.1"/>
    </source>
</evidence>
<reference evidence="8 9" key="1">
    <citation type="journal article" date="2019" name="Nat. Microbiol.">
        <title>Mediterranean grassland soil C-N compound turnover is dependent on rainfall and depth, and is mediated by genomically divergent microorganisms.</title>
        <authorList>
            <person name="Diamond S."/>
            <person name="Andeer P.F."/>
            <person name="Li Z."/>
            <person name="Crits-Christoph A."/>
            <person name="Burstein D."/>
            <person name="Anantharaman K."/>
            <person name="Lane K.R."/>
            <person name="Thomas B.C."/>
            <person name="Pan C."/>
            <person name="Northen T.R."/>
            <person name="Banfield J.F."/>
        </authorList>
    </citation>
    <scope>NUCLEOTIDE SEQUENCE [LARGE SCALE GENOMIC DNA]</scope>
    <source>
        <strain evidence="8">NP_4</strain>
    </source>
</reference>
<comment type="catalytic activity">
    <reaction evidence="5">
        <text>Fe-coproporphyrin III + 2 H(+) = coproporphyrin III + Fe(2+)</text>
        <dbReference type="Rhea" id="RHEA:49572"/>
        <dbReference type="ChEBI" id="CHEBI:15378"/>
        <dbReference type="ChEBI" id="CHEBI:29033"/>
        <dbReference type="ChEBI" id="CHEBI:68438"/>
        <dbReference type="ChEBI" id="CHEBI:131725"/>
        <dbReference type="EC" id="4.99.1.9"/>
    </reaction>
    <physiologicalReaction direction="right-to-left" evidence="5">
        <dbReference type="Rhea" id="RHEA:49574"/>
    </physiologicalReaction>
</comment>
<name>A0A537KPC8_9BACT</name>
<dbReference type="UniPathway" id="UPA00252">
    <property type="reaction ID" value="UER00325"/>
</dbReference>
<organism evidence="8 9">
    <name type="scientific">Candidatus Segetimicrobium genomatis</name>
    <dbReference type="NCBI Taxonomy" id="2569760"/>
    <lineage>
        <taxon>Bacteria</taxon>
        <taxon>Bacillati</taxon>
        <taxon>Candidatus Sysuimicrobiota</taxon>
        <taxon>Candidatus Sysuimicrobiia</taxon>
        <taxon>Candidatus Sysuimicrobiales</taxon>
        <taxon>Candidatus Segetimicrobiaceae</taxon>
        <taxon>Candidatus Segetimicrobium</taxon>
    </lineage>
</organism>
<gene>
    <name evidence="6 8" type="primary">hemH</name>
    <name evidence="8" type="ORF">E6H01_13100</name>
</gene>
<keyword evidence="4 6" id="KW-0627">Porphyrin biosynthesis</keyword>
<dbReference type="InterPro" id="IPR033659">
    <property type="entry name" value="Ferrochelatase_N"/>
</dbReference>
<keyword evidence="1 6" id="KW-0408">Iron</keyword>
<dbReference type="HAMAP" id="MF_00323">
    <property type="entry name" value="Ferrochelatase"/>
    <property type="match status" value="1"/>
</dbReference>
<dbReference type="Proteomes" id="UP000319353">
    <property type="component" value="Unassembled WGS sequence"/>
</dbReference>
<evidence type="ECO:0000256" key="1">
    <source>
        <dbReference type="ARBA" id="ARBA00023004"/>
    </source>
</evidence>
<dbReference type="EC" id="4.98.1.1" evidence="6 7"/>
<dbReference type="PANTHER" id="PTHR11108:SF1">
    <property type="entry name" value="FERROCHELATASE, MITOCHONDRIAL"/>
    <property type="match status" value="1"/>
</dbReference>
<dbReference type="CDD" id="cd03411">
    <property type="entry name" value="Ferrochelatase_N"/>
    <property type="match status" value="1"/>
</dbReference>
<protein>
    <recommendedName>
        <fullName evidence="6 7">Ferrochelatase</fullName>
        <ecNumber evidence="6 7">4.98.1.1</ecNumber>
    </recommendedName>
    <alternativeName>
        <fullName evidence="6">Heme synthase</fullName>
    </alternativeName>
    <alternativeName>
        <fullName evidence="6">Protoheme ferro-lyase</fullName>
    </alternativeName>
</protein>
<evidence type="ECO:0000256" key="4">
    <source>
        <dbReference type="ARBA" id="ARBA00023244"/>
    </source>
</evidence>
<feature type="binding site" evidence="6">
    <location>
        <position position="287"/>
    </location>
    <ligand>
        <name>Fe(2+)</name>
        <dbReference type="ChEBI" id="CHEBI:29033"/>
    </ligand>
</feature>
<accession>A0A537KPC8</accession>
<dbReference type="InterPro" id="IPR019772">
    <property type="entry name" value="Ferrochelatase_AS"/>
</dbReference>
<dbReference type="Pfam" id="PF00762">
    <property type="entry name" value="Ferrochelatase"/>
    <property type="match status" value="1"/>
</dbReference>
<dbReference type="InterPro" id="IPR001015">
    <property type="entry name" value="Ferrochelatase"/>
</dbReference>
<sequence length="332" mass="36742">MSCEPSCGLSTIRLGGAEEAAVSRIASDGSTAVLLTAVGGPNSLDEVGPFLLDVRGGRPTSDALVDEFRERYRRIGGKSPLLDISRAQAKVLEDRLNADERAYRCHVGMRNWRPYIRDVVTQIVREGVERLVVLPLTPYYSRRSVGAYFSAVKDALRTLGRVPEVAYVESWNTEPALIEMFAEKVHASLERLAEREFPDPVVVFTAHSLPKKLIDGGDPYERELSETMALVLQRLPPLRARMAWQSAGRTEEAWLGPPLDEVLEEIGDGGEKAVLVTPFGFVSDHLEILFDIDIEAREFAAERGVHLERTDSPNTDPRFIDAMAAAVRSARA</sequence>
<evidence type="ECO:0000313" key="9">
    <source>
        <dbReference type="Proteomes" id="UP000319353"/>
    </source>
</evidence>
<feature type="binding site" evidence="6">
    <location>
        <position position="207"/>
    </location>
    <ligand>
        <name>Fe(2+)</name>
        <dbReference type="ChEBI" id="CHEBI:29033"/>
    </ligand>
</feature>
<comment type="caution">
    <text evidence="8">The sequence shown here is derived from an EMBL/GenBank/DDBJ whole genome shotgun (WGS) entry which is preliminary data.</text>
</comment>
<keyword evidence="6" id="KW-0479">Metal-binding</keyword>
<dbReference type="AlphaFoldDB" id="A0A537KPC8"/>
<comment type="pathway">
    <text evidence="6 7">Porphyrin-containing compound metabolism; protoheme biosynthesis; protoheme from protoporphyrin-IX: step 1/1.</text>
</comment>
<dbReference type="GO" id="GO:0046872">
    <property type="term" value="F:metal ion binding"/>
    <property type="evidence" value="ECO:0007669"/>
    <property type="project" value="UniProtKB-KW"/>
</dbReference>
<evidence type="ECO:0000256" key="6">
    <source>
        <dbReference type="HAMAP-Rule" id="MF_00323"/>
    </source>
</evidence>
<keyword evidence="2 6" id="KW-0350">Heme biosynthesis</keyword>
<dbReference type="GO" id="GO:0004325">
    <property type="term" value="F:ferrochelatase activity"/>
    <property type="evidence" value="ECO:0007669"/>
    <property type="project" value="UniProtKB-UniRule"/>
</dbReference>
<dbReference type="PANTHER" id="PTHR11108">
    <property type="entry name" value="FERROCHELATASE"/>
    <property type="match status" value="1"/>
</dbReference>
<dbReference type="Gene3D" id="3.40.50.1400">
    <property type="match status" value="2"/>
</dbReference>
<dbReference type="NCBIfam" id="TIGR00109">
    <property type="entry name" value="hemH"/>
    <property type="match status" value="1"/>
</dbReference>
<dbReference type="InterPro" id="IPR033644">
    <property type="entry name" value="Ferrochelatase_C"/>
</dbReference>
<comment type="similarity">
    <text evidence="6 7">Belongs to the ferrochelatase family.</text>
</comment>
<evidence type="ECO:0000256" key="3">
    <source>
        <dbReference type="ARBA" id="ARBA00023239"/>
    </source>
</evidence>
<keyword evidence="3 6" id="KW-0456">Lyase</keyword>